<feature type="region of interest" description="Disordered" evidence="6">
    <location>
        <begin position="284"/>
        <end position="303"/>
    </location>
</feature>
<keyword evidence="7" id="KW-0472">Membrane</keyword>
<dbReference type="InterPro" id="IPR004089">
    <property type="entry name" value="MCPsignal_dom"/>
</dbReference>
<dbReference type="InterPro" id="IPR003660">
    <property type="entry name" value="HAMP_dom"/>
</dbReference>
<dbReference type="AlphaFoldDB" id="A0A7H0HI92"/>
<dbReference type="Gene3D" id="1.10.287.950">
    <property type="entry name" value="Methyl-accepting chemotaxis protein"/>
    <property type="match status" value="1"/>
</dbReference>
<evidence type="ECO:0000256" key="6">
    <source>
        <dbReference type="SAM" id="MobiDB-lite"/>
    </source>
</evidence>
<evidence type="ECO:0000313" key="11">
    <source>
        <dbReference type="Proteomes" id="UP000516057"/>
    </source>
</evidence>
<gene>
    <name evidence="10" type="ORF">H9L24_05060</name>
</gene>
<comment type="subcellular location">
    <subcellularLocation>
        <location evidence="1">Membrane</location>
    </subcellularLocation>
</comment>
<dbReference type="CDD" id="cd06225">
    <property type="entry name" value="HAMP"/>
    <property type="match status" value="1"/>
</dbReference>
<feature type="domain" description="Methyl-accepting transducer" evidence="8">
    <location>
        <begin position="273"/>
        <end position="502"/>
    </location>
</feature>
<dbReference type="InterPro" id="IPR047347">
    <property type="entry name" value="YvaQ-like_sensor"/>
</dbReference>
<dbReference type="PANTHER" id="PTHR43531:SF14">
    <property type="entry name" value="METHYL-ACCEPTING CHEMOTAXIS PROTEIN I-RELATED"/>
    <property type="match status" value="1"/>
</dbReference>
<proteinExistence type="inferred from homology"/>
<dbReference type="PRINTS" id="PR00260">
    <property type="entry name" value="CHEMTRNSDUCR"/>
</dbReference>
<evidence type="ECO:0000259" key="9">
    <source>
        <dbReference type="PROSITE" id="PS50885"/>
    </source>
</evidence>
<dbReference type="PROSITE" id="PS50111">
    <property type="entry name" value="CHEMOTAXIS_TRANSDUC_2"/>
    <property type="match status" value="1"/>
</dbReference>
<evidence type="ECO:0000259" key="8">
    <source>
        <dbReference type="PROSITE" id="PS50111"/>
    </source>
</evidence>
<protein>
    <submittedName>
        <fullName evidence="10">MCP four helix bundle domain-containing protein</fullName>
    </submittedName>
</protein>
<dbReference type="InterPro" id="IPR051310">
    <property type="entry name" value="MCP_chemotaxis"/>
</dbReference>
<feature type="domain" description="HAMP" evidence="9">
    <location>
        <begin position="212"/>
        <end position="268"/>
    </location>
</feature>
<dbReference type="SMART" id="SM00304">
    <property type="entry name" value="HAMP"/>
    <property type="match status" value="1"/>
</dbReference>
<dbReference type="KEGG" id="amon:H9L24_05060"/>
<keyword evidence="2" id="KW-0488">Methylation</keyword>
<dbReference type="GO" id="GO:0005886">
    <property type="term" value="C:plasma membrane"/>
    <property type="evidence" value="ECO:0007669"/>
    <property type="project" value="TreeGrafter"/>
</dbReference>
<dbReference type="CDD" id="cd11386">
    <property type="entry name" value="MCP_signal"/>
    <property type="match status" value="1"/>
</dbReference>
<dbReference type="GO" id="GO:0004888">
    <property type="term" value="F:transmembrane signaling receptor activity"/>
    <property type="evidence" value="ECO:0007669"/>
    <property type="project" value="InterPro"/>
</dbReference>
<evidence type="ECO:0000256" key="7">
    <source>
        <dbReference type="SAM" id="Phobius"/>
    </source>
</evidence>
<dbReference type="Pfam" id="PF00015">
    <property type="entry name" value="MCPsignal"/>
    <property type="match status" value="1"/>
</dbReference>
<feature type="compositionally biased region" description="Polar residues" evidence="6">
    <location>
        <begin position="286"/>
        <end position="303"/>
    </location>
</feature>
<evidence type="ECO:0000256" key="5">
    <source>
        <dbReference type="SAM" id="Coils"/>
    </source>
</evidence>
<evidence type="ECO:0000256" key="2">
    <source>
        <dbReference type="ARBA" id="ARBA00022481"/>
    </source>
</evidence>
<dbReference type="PROSITE" id="PS50885">
    <property type="entry name" value="HAMP"/>
    <property type="match status" value="1"/>
</dbReference>
<keyword evidence="5" id="KW-0175">Coiled coil</keyword>
<dbReference type="PANTHER" id="PTHR43531">
    <property type="entry name" value="PROTEIN ICFG"/>
    <property type="match status" value="1"/>
</dbReference>
<dbReference type="RefSeq" id="WP_187737239.1">
    <property type="nucleotide sequence ID" value="NZ_CP060790.1"/>
</dbReference>
<dbReference type="PROSITE" id="PS51257">
    <property type="entry name" value="PROKAR_LIPOPROTEIN"/>
    <property type="match status" value="1"/>
</dbReference>
<organism evidence="10 11">
    <name type="scientific">Paenacidovorax monticola</name>
    <dbReference type="NCBI Taxonomy" id="1926868"/>
    <lineage>
        <taxon>Bacteria</taxon>
        <taxon>Pseudomonadati</taxon>
        <taxon>Pseudomonadota</taxon>
        <taxon>Betaproteobacteria</taxon>
        <taxon>Burkholderiales</taxon>
        <taxon>Comamonadaceae</taxon>
        <taxon>Paenacidovorax</taxon>
    </lineage>
</organism>
<feature type="coiled-coil region" evidence="5">
    <location>
        <begin position="473"/>
        <end position="511"/>
    </location>
</feature>
<dbReference type="GO" id="GO:0007165">
    <property type="term" value="P:signal transduction"/>
    <property type="evidence" value="ECO:0007669"/>
    <property type="project" value="UniProtKB-KW"/>
</dbReference>
<evidence type="ECO:0000256" key="3">
    <source>
        <dbReference type="ARBA" id="ARBA00029447"/>
    </source>
</evidence>
<dbReference type="SMART" id="SM00283">
    <property type="entry name" value="MA"/>
    <property type="match status" value="1"/>
</dbReference>
<dbReference type="Proteomes" id="UP000516057">
    <property type="component" value="Chromosome"/>
</dbReference>
<dbReference type="InterPro" id="IPR024478">
    <property type="entry name" value="HlyB_4HB_MCP"/>
</dbReference>
<evidence type="ECO:0000256" key="4">
    <source>
        <dbReference type="PROSITE-ProRule" id="PRU00284"/>
    </source>
</evidence>
<keyword evidence="4" id="KW-0807">Transducer</keyword>
<reference evidence="10 11" key="1">
    <citation type="submission" date="2020-08" db="EMBL/GenBank/DDBJ databases">
        <title>Genome sequence of Acidovorax monticola KACC 19171T.</title>
        <authorList>
            <person name="Hyun D.-W."/>
            <person name="Bae J.-W."/>
        </authorList>
    </citation>
    <scope>NUCLEOTIDE SEQUENCE [LARGE SCALE GENOMIC DNA]</scope>
    <source>
        <strain evidence="10 11">KACC 19171</strain>
    </source>
</reference>
<dbReference type="InterPro" id="IPR004090">
    <property type="entry name" value="Chemotax_Me-accpt_rcpt"/>
</dbReference>
<dbReference type="EMBL" id="CP060790">
    <property type="protein sequence ID" value="QNP60258.1"/>
    <property type="molecule type" value="Genomic_DNA"/>
</dbReference>
<keyword evidence="7" id="KW-0812">Transmembrane</keyword>
<accession>A0A7H0HI92</accession>
<evidence type="ECO:0000256" key="1">
    <source>
        <dbReference type="ARBA" id="ARBA00004370"/>
    </source>
</evidence>
<sequence length="529" mass="55919">MSTSRLSIGHRLTLVLSIILALFLVSCLYGIVQLRSVTREMNDMLTNALATERLAGDWYRNITNGATRTAAIAKSSDPGLAEFFASAAAESSKQSSALQQQIEKQLASDEERALFAQIGQYRKAYLSTRDEVSALKKSGDAEGAARAFAQKYEPATNAFQQGMSQLVDLQRKKLDLAGERIRDASQSATQLLTALCVGSLLLAALLAWRLTVSITRPLHQARGVAERIAAMDLTGRDEGHASSHAQDETGQLLRALATMRGSLEGALTQVREVADSVATATHEIATGNSDLSQRTEQTASNLEETASAMEQLTATVRQSADSAATANQLASSAVEVAARGGAVVTQVVSTMDEINDSSRKISDIIGVIDGIAFQTNILALNAAVEAARAGEQGRGFAVVAGEVRSLAQRSAEAAKEIKALIGTSVDKVSTGARLVQDAGSTMEDIVRSVQRVSDIIGEITNASAEQSGGIHQVNAAVTQLDQMTQQNAALVEESAAAAQSLRDQAARLSQTVGQFRLNPSARAGVPQLR</sequence>
<feature type="transmembrane region" description="Helical" evidence="7">
    <location>
        <begin position="12"/>
        <end position="32"/>
    </location>
</feature>
<dbReference type="GO" id="GO:0006935">
    <property type="term" value="P:chemotaxis"/>
    <property type="evidence" value="ECO:0007669"/>
    <property type="project" value="InterPro"/>
</dbReference>
<name>A0A7H0HI92_9BURK</name>
<dbReference type="Pfam" id="PF00672">
    <property type="entry name" value="HAMP"/>
    <property type="match status" value="1"/>
</dbReference>
<keyword evidence="11" id="KW-1185">Reference proteome</keyword>
<dbReference type="Pfam" id="PF12729">
    <property type="entry name" value="4HB_MCP_1"/>
    <property type="match status" value="1"/>
</dbReference>
<keyword evidence="7" id="KW-1133">Transmembrane helix</keyword>
<evidence type="ECO:0000313" key="10">
    <source>
        <dbReference type="EMBL" id="QNP60258.1"/>
    </source>
</evidence>
<dbReference type="SUPFAM" id="SSF58104">
    <property type="entry name" value="Methyl-accepting chemotaxis protein (MCP) signaling domain"/>
    <property type="match status" value="1"/>
</dbReference>
<dbReference type="FunFam" id="1.10.287.950:FF:000001">
    <property type="entry name" value="Methyl-accepting chemotaxis sensory transducer"/>
    <property type="match status" value="1"/>
</dbReference>
<dbReference type="CDD" id="cd19411">
    <property type="entry name" value="MCP2201-like_sensor"/>
    <property type="match status" value="1"/>
</dbReference>
<comment type="similarity">
    <text evidence="3">Belongs to the methyl-accepting chemotaxis (MCP) protein family.</text>
</comment>